<reference evidence="1 2" key="1">
    <citation type="journal article" date="2012" name="BMC Genomics">
        <title>Comparative genomics of bacteria in the genus Providencia isolated from wild Drosophila melanogaster.</title>
        <authorList>
            <person name="Galac M.R."/>
            <person name="Lazzaro B.P."/>
        </authorList>
    </citation>
    <scope>NUCLEOTIDE SEQUENCE [LARGE SCALE GENOMIC DNA]</scope>
    <source>
        <strain evidence="1 2">DSM 19967</strain>
    </source>
</reference>
<dbReference type="OrthoDB" id="6465448at2"/>
<dbReference type="SUPFAM" id="SSF140693">
    <property type="entry name" value="IpaD-like"/>
    <property type="match status" value="1"/>
</dbReference>
<dbReference type="PATRIC" id="fig|1141660.3.peg.479"/>
<dbReference type="InterPro" id="IPR036708">
    <property type="entry name" value="BipD-like_sf"/>
</dbReference>
<accession>K8WU07</accession>
<dbReference type="Gene3D" id="1.20.1710.10">
    <property type="entry name" value="IpaD-like"/>
    <property type="match status" value="1"/>
</dbReference>
<protein>
    <submittedName>
        <fullName evidence="1">YspD</fullName>
    </submittedName>
</protein>
<dbReference type="AlphaFoldDB" id="K8WU07"/>
<evidence type="ECO:0000313" key="1">
    <source>
        <dbReference type="EMBL" id="EKT60902.1"/>
    </source>
</evidence>
<comment type="caution">
    <text evidence="1">The sequence shown here is derived from an EMBL/GenBank/DDBJ whole genome shotgun (WGS) entry which is preliminary data.</text>
</comment>
<organism evidence="1 2">
    <name type="scientific">Providencia sneebia DSM 19967</name>
    <dbReference type="NCBI Taxonomy" id="1141660"/>
    <lineage>
        <taxon>Bacteria</taxon>
        <taxon>Pseudomonadati</taxon>
        <taxon>Pseudomonadota</taxon>
        <taxon>Gammaproteobacteria</taxon>
        <taxon>Enterobacterales</taxon>
        <taxon>Morganellaceae</taxon>
        <taxon>Providencia</taxon>
    </lineage>
</organism>
<sequence>MKLDIMQKYVNHQLNTLPISEIITDKLSEPLHFESSINLNSDVPNIQKAEMLLNELGYHVDDIKYPYSNDNLNYQKITQKAREIIREINLSKDSVNRVLKSINEPIDNGCSHIDGIKELILNIHSDYQASFGDVVKASTKYMEKINTELGKISNFIHSGKDGKVKFNAIDFAKSLDLAVSEYSGVKHDDMKNKHLTLEEYFASWDINRTNATPLFSIKGKEGEYAFWKRKLEGQGFAVEQDNFDSKKINIYPDFKSIKEILSSILKTDAWNGNDIQPQIFQTLQTGIDSQKNIINNNASRLLEVFRQDNNHFETIIQLLIQLLKDLQQYNNGFVNM</sequence>
<evidence type="ECO:0000313" key="2">
    <source>
        <dbReference type="Proteomes" id="UP000010290"/>
    </source>
</evidence>
<dbReference type="Proteomes" id="UP000010290">
    <property type="component" value="Chromosome"/>
</dbReference>
<dbReference type="HOGENOM" id="CLU_068474_0_0_6"/>
<name>K8WU07_9GAMM</name>
<gene>
    <name evidence="1" type="ORF">OO7_02396</name>
</gene>
<dbReference type="EMBL" id="AKKN01000003">
    <property type="protein sequence ID" value="EKT60902.1"/>
    <property type="molecule type" value="Genomic_DNA"/>
</dbReference>
<keyword evidence="2" id="KW-1185">Reference proteome</keyword>
<dbReference type="RefSeq" id="WP_008914360.1">
    <property type="nucleotide sequence ID" value="NZ_CM001773.1"/>
</dbReference>
<proteinExistence type="predicted"/>